<dbReference type="InterPro" id="IPR058781">
    <property type="entry name" value="HH_AprE-like"/>
</dbReference>
<comment type="caution">
    <text evidence="13">The sequence shown here is derived from an EMBL/GenBank/DDBJ whole genome shotgun (WGS) entry which is preliminary data.</text>
</comment>
<gene>
    <name evidence="13" type="ORF">JNB85_26505</name>
</gene>
<dbReference type="Pfam" id="PF25994">
    <property type="entry name" value="HH_AprE"/>
    <property type="match status" value="1"/>
</dbReference>
<dbReference type="NCBIfam" id="TIGR01843">
    <property type="entry name" value="type_I_hlyD"/>
    <property type="match status" value="1"/>
</dbReference>
<evidence type="ECO:0000313" key="13">
    <source>
        <dbReference type="EMBL" id="MBW9055967.1"/>
    </source>
</evidence>
<protein>
    <recommendedName>
        <fullName evidence="9">Membrane fusion protein (MFP) family protein</fullName>
    </recommendedName>
</protein>
<evidence type="ECO:0000256" key="6">
    <source>
        <dbReference type="ARBA" id="ARBA00022692"/>
    </source>
</evidence>
<evidence type="ECO:0000256" key="5">
    <source>
        <dbReference type="ARBA" id="ARBA00022519"/>
    </source>
</evidence>
<dbReference type="PANTHER" id="PTHR30386">
    <property type="entry name" value="MEMBRANE FUSION SUBUNIT OF EMRAB-TOLC MULTIDRUG EFFLUX PUMP"/>
    <property type="match status" value="1"/>
</dbReference>
<evidence type="ECO:0000256" key="4">
    <source>
        <dbReference type="ARBA" id="ARBA00022475"/>
    </source>
</evidence>
<dbReference type="PANTHER" id="PTHR30386:SF17">
    <property type="entry name" value="ALKALINE PROTEASE SECRETION PROTEIN APRE"/>
    <property type="match status" value="1"/>
</dbReference>
<keyword evidence="5 9" id="KW-0997">Cell inner membrane</keyword>
<evidence type="ECO:0000256" key="1">
    <source>
        <dbReference type="ARBA" id="ARBA00004377"/>
    </source>
</evidence>
<keyword evidence="10" id="KW-0175">Coiled coil</keyword>
<dbReference type="Pfam" id="PF26002">
    <property type="entry name" value="Beta-barrel_AprE"/>
    <property type="match status" value="1"/>
</dbReference>
<dbReference type="Proteomes" id="UP000717752">
    <property type="component" value="Unassembled WGS sequence"/>
</dbReference>
<evidence type="ECO:0000313" key="14">
    <source>
        <dbReference type="Proteomes" id="UP000717752"/>
    </source>
</evidence>
<keyword evidence="7 9" id="KW-1133">Transmembrane helix</keyword>
<comment type="subcellular location">
    <subcellularLocation>
        <location evidence="1 9">Cell inner membrane</location>
        <topology evidence="1 9">Single-pass membrane protein</topology>
    </subcellularLocation>
</comment>
<evidence type="ECO:0000259" key="12">
    <source>
        <dbReference type="Pfam" id="PF26002"/>
    </source>
</evidence>
<dbReference type="InterPro" id="IPR050739">
    <property type="entry name" value="MFP"/>
</dbReference>
<dbReference type="EMBL" id="JAEUAK010000013">
    <property type="protein sequence ID" value="MBW9055967.1"/>
    <property type="molecule type" value="Genomic_DNA"/>
</dbReference>
<feature type="domain" description="AprE-like beta-barrel" evidence="12">
    <location>
        <begin position="319"/>
        <end position="407"/>
    </location>
</feature>
<dbReference type="Gene3D" id="2.40.50.100">
    <property type="match status" value="1"/>
</dbReference>
<sequence length="431" mass="47263">MSQSQHSLRRHAVMVIAMAIVLVGSIGGWAATTTLSNAVVGDATVIIDDNVKKIQHLVGGIVSEISVSEGEHVQAGDILLRLDGTSVKANLGIINSSLAQLYVRRSRLQAERLGAPSFSFEELEAKGVDLEANKLLIDGEMQLFKTRQSSMVGRKKQLEEKTAQLAEEIKGDTIQLQAIDEATALVDEELAATEELYARKLVTMQKINSLKREKADLDGNRGGRVAARAQAEGKIAEIKLQILQLDADQSADNSKDLTDVEAKIAEMEERRIAALDQLQRLDVKAPLTGRVYQLSIHTVGGVVNPGEQLMLLAPDNRALTVEGKIATRNIDQVHVDQDVDVRFTAFDQRTTPEVRGKVLSVSPDVVTDERTGAKFYPVRIKPEPESLAKLQGMALYPGMPAEIFIKVADRSVISYLTKPLTDQMNHTFREE</sequence>
<organism evidence="13 14">
    <name type="scientific">Rhizobium mesosinicum</name>
    <dbReference type="NCBI Taxonomy" id="335017"/>
    <lineage>
        <taxon>Bacteria</taxon>
        <taxon>Pseudomonadati</taxon>
        <taxon>Pseudomonadota</taxon>
        <taxon>Alphaproteobacteria</taxon>
        <taxon>Hyphomicrobiales</taxon>
        <taxon>Rhizobiaceae</taxon>
        <taxon>Rhizobium/Agrobacterium group</taxon>
        <taxon>Rhizobium</taxon>
    </lineage>
</organism>
<dbReference type="InterPro" id="IPR058982">
    <property type="entry name" value="Beta-barrel_AprE"/>
</dbReference>
<evidence type="ECO:0000256" key="8">
    <source>
        <dbReference type="ARBA" id="ARBA00023136"/>
    </source>
</evidence>
<reference evidence="13 14" key="1">
    <citation type="journal article" date="2021" name="MBio">
        <title>Poor Competitiveness of Bradyrhizobium in Pigeon Pea Root Colonization in Indian Soils.</title>
        <authorList>
            <person name="Chalasani D."/>
            <person name="Basu A."/>
            <person name="Pullabhotla S.V.S.R.N."/>
            <person name="Jorrin B."/>
            <person name="Neal A.L."/>
            <person name="Poole P.S."/>
            <person name="Podile A.R."/>
            <person name="Tkacz A."/>
        </authorList>
    </citation>
    <scope>NUCLEOTIDE SEQUENCE [LARGE SCALE GENOMIC DNA]</scope>
    <source>
        <strain evidence="13 14">HU56</strain>
    </source>
</reference>
<keyword evidence="6 9" id="KW-0812">Transmembrane</keyword>
<dbReference type="PRINTS" id="PR01490">
    <property type="entry name" value="RTXTOXIND"/>
</dbReference>
<keyword evidence="4 9" id="KW-1003">Cell membrane</keyword>
<keyword evidence="8 9" id="KW-0472">Membrane</keyword>
<evidence type="ECO:0000256" key="7">
    <source>
        <dbReference type="ARBA" id="ARBA00022989"/>
    </source>
</evidence>
<keyword evidence="3 9" id="KW-0813">Transport</keyword>
<evidence type="ECO:0000256" key="3">
    <source>
        <dbReference type="ARBA" id="ARBA00022448"/>
    </source>
</evidence>
<evidence type="ECO:0000256" key="9">
    <source>
        <dbReference type="RuleBase" id="RU365093"/>
    </source>
</evidence>
<evidence type="ECO:0000259" key="11">
    <source>
        <dbReference type="Pfam" id="PF25994"/>
    </source>
</evidence>
<evidence type="ECO:0000256" key="2">
    <source>
        <dbReference type="ARBA" id="ARBA00009477"/>
    </source>
</evidence>
<proteinExistence type="inferred from homology"/>
<dbReference type="InterPro" id="IPR010129">
    <property type="entry name" value="T1SS_HlyD"/>
</dbReference>
<feature type="coiled-coil region" evidence="10">
    <location>
        <begin position="228"/>
        <end position="284"/>
    </location>
</feature>
<feature type="domain" description="AprE-like long alpha-helical hairpin" evidence="11">
    <location>
        <begin position="87"/>
        <end position="277"/>
    </location>
</feature>
<dbReference type="Gene3D" id="2.40.30.170">
    <property type="match status" value="1"/>
</dbReference>
<feature type="transmembrane region" description="Helical" evidence="9">
    <location>
        <begin position="12"/>
        <end position="31"/>
    </location>
</feature>
<comment type="similarity">
    <text evidence="2 9">Belongs to the membrane fusion protein (MFP) (TC 8.A.1) family.</text>
</comment>
<name>A0ABS7H1H1_9HYPH</name>
<keyword evidence="14" id="KW-1185">Reference proteome</keyword>
<evidence type="ECO:0000256" key="10">
    <source>
        <dbReference type="SAM" id="Coils"/>
    </source>
</evidence>
<accession>A0ABS7H1H1</accession>